<feature type="region of interest" description="Disordered" evidence="1">
    <location>
        <begin position="675"/>
        <end position="700"/>
    </location>
</feature>
<feature type="compositionally biased region" description="Pro residues" evidence="1">
    <location>
        <begin position="250"/>
        <end position="261"/>
    </location>
</feature>
<dbReference type="EMBL" id="JAUUTY010000006">
    <property type="protein sequence ID" value="KAK1616031.1"/>
    <property type="molecule type" value="Genomic_DNA"/>
</dbReference>
<dbReference type="AlphaFoldDB" id="A0AAD8R8K9"/>
<feature type="domain" description="Retroviral polymerase SH3-like" evidence="3">
    <location>
        <begin position="91"/>
        <end position="120"/>
    </location>
</feature>
<dbReference type="InterPro" id="IPR043502">
    <property type="entry name" value="DNA/RNA_pol_sf"/>
</dbReference>
<dbReference type="Proteomes" id="UP001231189">
    <property type="component" value="Unassembled WGS sequence"/>
</dbReference>
<feature type="compositionally biased region" description="Low complexity" evidence="1">
    <location>
        <begin position="149"/>
        <end position="187"/>
    </location>
</feature>
<evidence type="ECO:0000313" key="4">
    <source>
        <dbReference type="EMBL" id="KAK1616031.1"/>
    </source>
</evidence>
<evidence type="ECO:0008006" key="6">
    <source>
        <dbReference type="Google" id="ProtNLM"/>
    </source>
</evidence>
<keyword evidence="5" id="KW-1185">Reference proteome</keyword>
<dbReference type="InterPro" id="IPR057670">
    <property type="entry name" value="SH3_retrovirus"/>
</dbReference>
<evidence type="ECO:0000259" key="3">
    <source>
        <dbReference type="Pfam" id="PF25597"/>
    </source>
</evidence>
<dbReference type="Pfam" id="PF07727">
    <property type="entry name" value="RVT_2"/>
    <property type="match status" value="1"/>
</dbReference>
<evidence type="ECO:0000259" key="2">
    <source>
        <dbReference type="Pfam" id="PF07727"/>
    </source>
</evidence>
<feature type="compositionally biased region" description="Pro residues" evidence="1">
    <location>
        <begin position="188"/>
        <end position="202"/>
    </location>
</feature>
<feature type="region of interest" description="Disordered" evidence="1">
    <location>
        <begin position="285"/>
        <end position="304"/>
    </location>
</feature>
<feature type="compositionally biased region" description="Basic and acidic residues" evidence="1">
    <location>
        <begin position="575"/>
        <end position="584"/>
    </location>
</feature>
<protein>
    <recommendedName>
        <fullName evidence="6">Reverse transcriptase Ty1/copia-type domain-containing protein</fullName>
    </recommendedName>
</protein>
<dbReference type="Pfam" id="PF25597">
    <property type="entry name" value="SH3_retrovirus"/>
    <property type="match status" value="1"/>
</dbReference>
<gene>
    <name evidence="4" type="ORF">QYE76_021548</name>
</gene>
<organism evidence="4 5">
    <name type="scientific">Lolium multiflorum</name>
    <name type="common">Italian ryegrass</name>
    <name type="synonym">Lolium perenne subsp. multiflorum</name>
    <dbReference type="NCBI Taxonomy" id="4521"/>
    <lineage>
        <taxon>Eukaryota</taxon>
        <taxon>Viridiplantae</taxon>
        <taxon>Streptophyta</taxon>
        <taxon>Embryophyta</taxon>
        <taxon>Tracheophyta</taxon>
        <taxon>Spermatophyta</taxon>
        <taxon>Magnoliopsida</taxon>
        <taxon>Liliopsida</taxon>
        <taxon>Poales</taxon>
        <taxon>Poaceae</taxon>
        <taxon>BOP clade</taxon>
        <taxon>Pooideae</taxon>
        <taxon>Poodae</taxon>
        <taxon>Poeae</taxon>
        <taxon>Poeae Chloroplast Group 2 (Poeae type)</taxon>
        <taxon>Loliodinae</taxon>
        <taxon>Loliinae</taxon>
        <taxon>Lolium</taxon>
    </lineage>
</organism>
<comment type="caution">
    <text evidence="4">The sequence shown here is derived from an EMBL/GenBank/DDBJ whole genome shotgun (WGS) entry which is preliminary data.</text>
</comment>
<feature type="region of interest" description="Disordered" evidence="1">
    <location>
        <begin position="571"/>
        <end position="598"/>
    </location>
</feature>
<proteinExistence type="predicted"/>
<dbReference type="SUPFAM" id="SSF56672">
    <property type="entry name" value="DNA/RNA polymerases"/>
    <property type="match status" value="1"/>
</dbReference>
<sequence>MSLVSNGSNSFAYNPWTGVTATPPYAPAFTATPPPYAPAYHVAPPPYAPQQPAWDPALFAALQQAPAPGSYAGGGNWFMDTGASSHMAAHPGYRCYDPVSHRVFTSRHVYFDEHCFPFAQRQVVATPPSPTDGPRRRPPAPAGPPATVPSSSDSGTASSSSAAPLSSGSGAASPPSGSPSSHVSGDPTPTPAPTPASTPPASPSSLSSGAAPSSPGDAPSPGSSASTPLASPSSLSSGAAPSLLGDASSPAPPPPPPPPATGPLTRARAGIRVPSTRYPSDEYVCTASTSAPSPSTPSPLPASARAALRDPQWLAAMQDEFDALQRNQTWTLVPRPPHANIITGKWVFKHKFHPDGTLDRHKARWVVRGFRQRAGVDFTDTFAPVVKPGTIRTVLQLAVSRAWPVHQMDVSNAFLHGHLEEQVFCQQPTGFIDSAHPDHVCLLSRSLYGLKQAPRAWYQRIAAFLHQLGFRSTRSDASLFVYNNGATTAYLLLYVDDIILTASSTDLLRQITERLRAEFALKDLGPLHYFLGIEVVRRTDGFFLHQRKYAHELLDRAGMLNCKLPIPVDSVGPPRAEERDEPHSYRYSPEPQWRTTPSSWETAAVMKMAVVSMEKPSGALPRPGGVPEQRLLSPRSWLRDGGGSGRFRVPWLILLGVLGQGPYIGERARSEGVWGHQTLGRRGPSPGRAALSSGPTRAPL</sequence>
<evidence type="ECO:0000313" key="5">
    <source>
        <dbReference type="Proteomes" id="UP001231189"/>
    </source>
</evidence>
<accession>A0AAD8R8K9</accession>
<name>A0AAD8R8K9_LOLMU</name>
<feature type="domain" description="Reverse transcriptase Ty1/copia-type" evidence="2">
    <location>
        <begin position="327"/>
        <end position="563"/>
    </location>
</feature>
<reference evidence="4" key="1">
    <citation type="submission" date="2023-07" db="EMBL/GenBank/DDBJ databases">
        <title>A chromosome-level genome assembly of Lolium multiflorum.</title>
        <authorList>
            <person name="Chen Y."/>
            <person name="Copetti D."/>
            <person name="Kolliker R."/>
            <person name="Studer B."/>
        </authorList>
    </citation>
    <scope>NUCLEOTIDE SEQUENCE</scope>
    <source>
        <strain evidence="4">02402/16</strain>
        <tissue evidence="4">Leaf</tissue>
    </source>
</reference>
<feature type="region of interest" description="Disordered" evidence="1">
    <location>
        <begin position="124"/>
        <end position="266"/>
    </location>
</feature>
<evidence type="ECO:0000256" key="1">
    <source>
        <dbReference type="SAM" id="MobiDB-lite"/>
    </source>
</evidence>
<dbReference type="InterPro" id="IPR013103">
    <property type="entry name" value="RVT_2"/>
</dbReference>
<feature type="compositionally biased region" description="Low complexity" evidence="1">
    <location>
        <begin position="203"/>
        <end position="249"/>
    </location>
</feature>